<organism evidence="1 3">
    <name type="scientific">Photobacterium toruni</name>
    <dbReference type="NCBI Taxonomy" id="1935446"/>
    <lineage>
        <taxon>Bacteria</taxon>
        <taxon>Pseudomonadati</taxon>
        <taxon>Pseudomonadota</taxon>
        <taxon>Gammaproteobacteria</taxon>
        <taxon>Vibrionales</taxon>
        <taxon>Vibrionaceae</taxon>
        <taxon>Photobacterium</taxon>
    </lineage>
</organism>
<dbReference type="RefSeq" id="WP_080176451.1">
    <property type="nucleotide sequence ID" value="NZ_AP024859.1"/>
</dbReference>
<gene>
    <name evidence="1" type="ORF">CZ814_03780</name>
    <name evidence="2" type="ORF">CZ814_03799</name>
</gene>
<dbReference type="Proteomes" id="UP000191116">
    <property type="component" value="Unassembled WGS sequence"/>
</dbReference>
<protein>
    <submittedName>
        <fullName evidence="1">Uncharacterized protein</fullName>
    </submittedName>
</protein>
<dbReference type="EMBL" id="FUWP01000036">
    <property type="protein sequence ID" value="SKA56844.1"/>
    <property type="molecule type" value="Genomic_DNA"/>
</dbReference>
<accession>A0A1T4UVR0</accession>
<sequence>MNERRFYKGINTADTAKIADDSLTDYLRATKCFTKDDTAKALEIMIVKSARLIDDHVDKNRAMLACSRSLTGLTNRQ</sequence>
<evidence type="ECO:0000313" key="2">
    <source>
        <dbReference type="EMBL" id="SKA56844.1"/>
    </source>
</evidence>
<evidence type="ECO:0000313" key="1">
    <source>
        <dbReference type="EMBL" id="SKA56760.1"/>
    </source>
</evidence>
<reference evidence="1 3" key="1">
    <citation type="submission" date="2017-02" db="EMBL/GenBank/DDBJ databases">
        <authorList>
            <person name="Peterson S.W."/>
        </authorList>
    </citation>
    <scope>NUCLEOTIDE SEQUENCE [LARGE SCALE GENOMIC DNA]</scope>
    <source>
        <strain evidence="1 3">CECT 9189</strain>
    </source>
</reference>
<proteinExistence type="predicted"/>
<dbReference type="EMBL" id="FUWP01000036">
    <property type="protein sequence ID" value="SKA56760.1"/>
    <property type="molecule type" value="Genomic_DNA"/>
</dbReference>
<evidence type="ECO:0000313" key="3">
    <source>
        <dbReference type="Proteomes" id="UP000191116"/>
    </source>
</evidence>
<dbReference type="AlphaFoldDB" id="A0A1T4UVR0"/>
<name>A0A1T4UVR0_9GAMM</name>
<dbReference type="OrthoDB" id="6949729at2"/>